<dbReference type="InterPro" id="IPR036866">
    <property type="entry name" value="RibonucZ/Hydroxyglut_hydro"/>
</dbReference>
<keyword evidence="3" id="KW-0378">Hydrolase</keyword>
<evidence type="ECO:0000256" key="4">
    <source>
        <dbReference type="ARBA" id="ARBA00022833"/>
    </source>
</evidence>
<evidence type="ECO:0000256" key="3">
    <source>
        <dbReference type="ARBA" id="ARBA00022801"/>
    </source>
</evidence>
<proteinExistence type="inferred from homology"/>
<dbReference type="Pfam" id="PF00753">
    <property type="entry name" value="Lactamase_B"/>
    <property type="match status" value="1"/>
</dbReference>
<keyword evidence="2" id="KW-0479">Metal-binding</keyword>
<evidence type="ECO:0000259" key="5">
    <source>
        <dbReference type="SMART" id="SM00849"/>
    </source>
</evidence>
<accession>A0ABV6XCJ2</accession>
<organism evidence="6 7">
    <name type="scientific">Streptacidiphilus alkalitolerans</name>
    <dbReference type="NCBI Taxonomy" id="3342712"/>
    <lineage>
        <taxon>Bacteria</taxon>
        <taxon>Bacillati</taxon>
        <taxon>Actinomycetota</taxon>
        <taxon>Actinomycetes</taxon>
        <taxon>Kitasatosporales</taxon>
        <taxon>Streptomycetaceae</taxon>
        <taxon>Streptacidiphilus</taxon>
    </lineage>
</organism>
<protein>
    <submittedName>
        <fullName evidence="6">MBL fold metallo-hydrolase</fullName>
    </submittedName>
</protein>
<dbReference type="EMBL" id="JBHEZY010000023">
    <property type="protein sequence ID" value="MFC1435968.1"/>
    <property type="molecule type" value="Genomic_DNA"/>
</dbReference>
<dbReference type="Proteomes" id="UP001592530">
    <property type="component" value="Unassembled WGS sequence"/>
</dbReference>
<dbReference type="InterPro" id="IPR051013">
    <property type="entry name" value="MBL_superfamily_lactonases"/>
</dbReference>
<evidence type="ECO:0000256" key="1">
    <source>
        <dbReference type="ARBA" id="ARBA00007749"/>
    </source>
</evidence>
<dbReference type="PANTHER" id="PTHR42978:SF3">
    <property type="entry name" value="BLR3078 PROTEIN"/>
    <property type="match status" value="1"/>
</dbReference>
<dbReference type="RefSeq" id="WP_380559315.1">
    <property type="nucleotide sequence ID" value="NZ_JBHEZY010000023.1"/>
</dbReference>
<dbReference type="SUPFAM" id="SSF56281">
    <property type="entry name" value="Metallo-hydrolase/oxidoreductase"/>
    <property type="match status" value="1"/>
</dbReference>
<evidence type="ECO:0000313" key="7">
    <source>
        <dbReference type="Proteomes" id="UP001592530"/>
    </source>
</evidence>
<evidence type="ECO:0000313" key="6">
    <source>
        <dbReference type="EMBL" id="MFC1435968.1"/>
    </source>
</evidence>
<dbReference type="PANTHER" id="PTHR42978">
    <property type="entry name" value="QUORUM-QUENCHING LACTONASE YTNP-RELATED-RELATED"/>
    <property type="match status" value="1"/>
</dbReference>
<keyword evidence="4" id="KW-0862">Zinc</keyword>
<sequence length="281" mass="31017">MRVHHLNCGSMRQIPPEQSDSELLVPARAVCHCLLIEAEDGLVLVDTGFGANDLRHPERALGPDFLGRAEPLLDPGETAAQQIVRLGFDPRDVRDIVLTHLDLDHSGGVPDFPQARVHVHQAEVDAALTHHGQHPEDRIRYRAEHWNHGPQWVTYEKTGGEPWFGFDAVRELKGLPPEILLVPLAGHTAGHCGVAVQRDDGGWLLHAGDAYYYHGELDPVAPRPHPMLDILATATEVERPLRLGNLARLRELARDHGDQVSIVSAHDPWEFARFDTAGGAA</sequence>
<feature type="domain" description="Metallo-beta-lactamase" evidence="5">
    <location>
        <begin position="30"/>
        <end position="256"/>
    </location>
</feature>
<dbReference type="CDD" id="cd07742">
    <property type="entry name" value="metallo-hydrolase-like_MBL-fold"/>
    <property type="match status" value="1"/>
</dbReference>
<dbReference type="InterPro" id="IPR001279">
    <property type="entry name" value="Metallo-B-lactamas"/>
</dbReference>
<comment type="similarity">
    <text evidence="1">Belongs to the metallo-beta-lactamase superfamily.</text>
</comment>
<name>A0ABV6XCJ2_9ACTN</name>
<dbReference type="Gene3D" id="3.60.15.10">
    <property type="entry name" value="Ribonuclease Z/Hydroxyacylglutathione hydrolase-like"/>
    <property type="match status" value="1"/>
</dbReference>
<comment type="caution">
    <text evidence="6">The sequence shown here is derived from an EMBL/GenBank/DDBJ whole genome shotgun (WGS) entry which is preliminary data.</text>
</comment>
<reference evidence="6 7" key="1">
    <citation type="submission" date="2024-09" db="EMBL/GenBank/DDBJ databases">
        <authorList>
            <person name="Lee S.D."/>
        </authorList>
    </citation>
    <scope>NUCLEOTIDE SEQUENCE [LARGE SCALE GENOMIC DNA]</scope>
    <source>
        <strain evidence="6 7">N1-3</strain>
    </source>
</reference>
<evidence type="ECO:0000256" key="2">
    <source>
        <dbReference type="ARBA" id="ARBA00022723"/>
    </source>
</evidence>
<gene>
    <name evidence="6" type="ORF">ACEZDB_35585</name>
</gene>
<dbReference type="SMART" id="SM00849">
    <property type="entry name" value="Lactamase_B"/>
    <property type="match status" value="1"/>
</dbReference>